<comment type="caution">
    <text evidence="1">The sequence shown here is derived from an EMBL/GenBank/DDBJ whole genome shotgun (WGS) entry which is preliminary data.</text>
</comment>
<accession>A0ABD1YAH6</accession>
<evidence type="ECO:0000313" key="2">
    <source>
        <dbReference type="Proteomes" id="UP001605036"/>
    </source>
</evidence>
<evidence type="ECO:0000313" key="1">
    <source>
        <dbReference type="EMBL" id="KAL2623710.1"/>
    </source>
</evidence>
<reference evidence="1 2" key="1">
    <citation type="submission" date="2024-09" db="EMBL/GenBank/DDBJ databases">
        <title>Chromosome-scale assembly of Riccia fluitans.</title>
        <authorList>
            <person name="Paukszto L."/>
            <person name="Sawicki J."/>
            <person name="Karawczyk K."/>
            <person name="Piernik-Szablinska J."/>
            <person name="Szczecinska M."/>
            <person name="Mazdziarz M."/>
        </authorList>
    </citation>
    <scope>NUCLEOTIDE SEQUENCE [LARGE SCALE GENOMIC DNA]</scope>
    <source>
        <strain evidence="1">Rf_01</strain>
        <tissue evidence="1">Aerial parts of the thallus</tissue>
    </source>
</reference>
<dbReference type="Proteomes" id="UP001605036">
    <property type="component" value="Unassembled WGS sequence"/>
</dbReference>
<proteinExistence type="predicted"/>
<dbReference type="EMBL" id="JBHFFA010000006">
    <property type="protein sequence ID" value="KAL2623710.1"/>
    <property type="molecule type" value="Genomic_DNA"/>
</dbReference>
<organism evidence="1 2">
    <name type="scientific">Riccia fluitans</name>
    <dbReference type="NCBI Taxonomy" id="41844"/>
    <lineage>
        <taxon>Eukaryota</taxon>
        <taxon>Viridiplantae</taxon>
        <taxon>Streptophyta</taxon>
        <taxon>Embryophyta</taxon>
        <taxon>Marchantiophyta</taxon>
        <taxon>Marchantiopsida</taxon>
        <taxon>Marchantiidae</taxon>
        <taxon>Marchantiales</taxon>
        <taxon>Ricciaceae</taxon>
        <taxon>Riccia</taxon>
    </lineage>
</organism>
<name>A0ABD1YAH6_9MARC</name>
<dbReference type="AlphaFoldDB" id="A0ABD1YAH6"/>
<sequence>MKQKRKNPATPSHNLWCLNCHTFGHSKDDYRLPKGAGAQINWVEDSLPAQEDTYYAEGADGQVYQISLGSNAGP</sequence>
<gene>
    <name evidence="1" type="ORF">R1flu_003915</name>
</gene>
<keyword evidence="2" id="KW-1185">Reference proteome</keyword>
<protein>
    <submittedName>
        <fullName evidence="1">Uncharacterized protein</fullName>
    </submittedName>
</protein>